<proteinExistence type="predicted"/>
<feature type="compositionally biased region" description="Basic and acidic residues" evidence="1">
    <location>
        <begin position="40"/>
        <end position="56"/>
    </location>
</feature>
<evidence type="ECO:0008006" key="5">
    <source>
        <dbReference type="Google" id="ProtNLM"/>
    </source>
</evidence>
<feature type="chain" id="PRO_5041438518" description="EF-hand domain-containing protein" evidence="2">
    <location>
        <begin position="22"/>
        <end position="273"/>
    </location>
</feature>
<evidence type="ECO:0000256" key="2">
    <source>
        <dbReference type="SAM" id="SignalP"/>
    </source>
</evidence>
<keyword evidence="2" id="KW-0732">Signal</keyword>
<keyword evidence="4" id="KW-1185">Reference proteome</keyword>
<dbReference type="AlphaFoldDB" id="A0AA38P9R3"/>
<comment type="caution">
    <text evidence="3">The sequence shown here is derived from an EMBL/GenBank/DDBJ whole genome shotgun (WGS) entry which is preliminary data.</text>
</comment>
<feature type="region of interest" description="Disordered" evidence="1">
    <location>
        <begin position="39"/>
        <end position="115"/>
    </location>
</feature>
<dbReference type="EMBL" id="MU806166">
    <property type="protein sequence ID" value="KAJ3838735.1"/>
    <property type="molecule type" value="Genomic_DNA"/>
</dbReference>
<evidence type="ECO:0000256" key="1">
    <source>
        <dbReference type="SAM" id="MobiDB-lite"/>
    </source>
</evidence>
<name>A0AA38P9R3_9AGAR</name>
<organism evidence="3 4">
    <name type="scientific">Lentinula raphanica</name>
    <dbReference type="NCBI Taxonomy" id="153919"/>
    <lineage>
        <taxon>Eukaryota</taxon>
        <taxon>Fungi</taxon>
        <taxon>Dikarya</taxon>
        <taxon>Basidiomycota</taxon>
        <taxon>Agaricomycotina</taxon>
        <taxon>Agaricomycetes</taxon>
        <taxon>Agaricomycetidae</taxon>
        <taxon>Agaricales</taxon>
        <taxon>Marasmiineae</taxon>
        <taxon>Omphalotaceae</taxon>
        <taxon>Lentinula</taxon>
    </lineage>
</organism>
<protein>
    <recommendedName>
        <fullName evidence="5">EF-hand domain-containing protein</fullName>
    </recommendedName>
</protein>
<dbReference type="Proteomes" id="UP001163846">
    <property type="component" value="Unassembled WGS sequence"/>
</dbReference>
<sequence length="273" mass="30493">MNLLRSHLMLIAAAGMISVLGLPLPDENDLSASLSATIDIEPRASQEDSTSDRMDHSYGAPTIVPPNLMEPQPSNMGPPSDPWHTPWSGPSVAVTGPSPNSPNARIAEDTEQQTPAQNLPSVQPVVVGPGGRKFRLKEQYTEPTDKKKIKKITKGLYTGGSKSLRQILRKLFDNVEKEGPKQIEKKRLLSDYSVYAQLPRDNRKAIVEKQIAEFKETARYKTATVKQKRGYDRAIKRLKNERFRAGDTTFFRLADEDGRGYLDSKAYEEVLEN</sequence>
<evidence type="ECO:0000313" key="4">
    <source>
        <dbReference type="Proteomes" id="UP001163846"/>
    </source>
</evidence>
<feature type="signal peptide" evidence="2">
    <location>
        <begin position="1"/>
        <end position="21"/>
    </location>
</feature>
<accession>A0AA38P9R3</accession>
<reference evidence="3" key="1">
    <citation type="submission" date="2022-08" db="EMBL/GenBank/DDBJ databases">
        <authorList>
            <consortium name="DOE Joint Genome Institute"/>
            <person name="Min B."/>
            <person name="Riley R."/>
            <person name="Sierra-Patev S."/>
            <person name="Naranjo-Ortiz M."/>
            <person name="Looney B."/>
            <person name="Konkel Z."/>
            <person name="Slot J.C."/>
            <person name="Sakamoto Y."/>
            <person name="Steenwyk J.L."/>
            <person name="Rokas A."/>
            <person name="Carro J."/>
            <person name="Camarero S."/>
            <person name="Ferreira P."/>
            <person name="Molpeceres G."/>
            <person name="Ruiz-Duenas F.J."/>
            <person name="Serrano A."/>
            <person name="Henrissat B."/>
            <person name="Drula E."/>
            <person name="Hughes K.W."/>
            <person name="Mata J.L."/>
            <person name="Ishikawa N.K."/>
            <person name="Vargas-Isla R."/>
            <person name="Ushijima S."/>
            <person name="Smith C.A."/>
            <person name="Ahrendt S."/>
            <person name="Andreopoulos W."/>
            <person name="He G."/>
            <person name="Labutti K."/>
            <person name="Lipzen A."/>
            <person name="Ng V."/>
            <person name="Sandor L."/>
            <person name="Barry K."/>
            <person name="Martinez A.T."/>
            <person name="Xiao Y."/>
            <person name="Gibbons J.G."/>
            <person name="Terashima K."/>
            <person name="Hibbett D.S."/>
            <person name="Grigoriev I.V."/>
        </authorList>
    </citation>
    <scope>NUCLEOTIDE SEQUENCE</scope>
    <source>
        <strain evidence="3">TFB9207</strain>
    </source>
</reference>
<evidence type="ECO:0000313" key="3">
    <source>
        <dbReference type="EMBL" id="KAJ3838735.1"/>
    </source>
</evidence>
<gene>
    <name evidence="3" type="ORF">F5878DRAFT_660914</name>
</gene>